<dbReference type="AlphaFoldDB" id="A0A6B8KAE4"/>
<feature type="binding site" evidence="10">
    <location>
        <position position="182"/>
    </location>
    <ligand>
        <name>substrate</name>
    </ligand>
</feature>
<feature type="binding site" evidence="10">
    <location>
        <position position="76"/>
    </location>
    <ligand>
        <name>substrate</name>
    </ligand>
</feature>
<evidence type="ECO:0000256" key="9">
    <source>
        <dbReference type="ARBA" id="ARBA00052017"/>
    </source>
</evidence>
<dbReference type="GO" id="GO:0017111">
    <property type="term" value="F:ribonucleoside triphosphate phosphatase activity"/>
    <property type="evidence" value="ECO:0007669"/>
    <property type="project" value="InterPro"/>
</dbReference>
<dbReference type="OrthoDB" id="9807456at2"/>
<dbReference type="EMBL" id="CP046052">
    <property type="protein sequence ID" value="QGM44707.1"/>
    <property type="molecule type" value="Genomic_DNA"/>
</dbReference>
<protein>
    <recommendedName>
        <fullName evidence="10">dITP/XTP pyrophosphatase</fullName>
        <ecNumber evidence="10">3.6.1.66</ecNumber>
    </recommendedName>
    <alternativeName>
        <fullName evidence="10">Non-canonical purine NTP pyrophosphatase</fullName>
    </alternativeName>
    <alternativeName>
        <fullName evidence="10">Non-standard purine NTP pyrophosphatase</fullName>
    </alternativeName>
    <alternativeName>
        <fullName evidence="10">Nucleoside-triphosphate diphosphatase</fullName>
    </alternativeName>
    <alternativeName>
        <fullName evidence="10">Nucleoside-triphosphate pyrophosphatase</fullName>
        <shortName evidence="10">NTPase</shortName>
    </alternativeName>
</protein>
<dbReference type="HAMAP" id="MF_01405">
    <property type="entry name" value="Non_canon_purine_NTPase"/>
    <property type="match status" value="1"/>
</dbReference>
<evidence type="ECO:0000256" key="6">
    <source>
        <dbReference type="ARBA" id="ARBA00022842"/>
    </source>
</evidence>
<reference evidence="12 13" key="1">
    <citation type="submission" date="2019-11" db="EMBL/GenBank/DDBJ databases">
        <title>The genome sequence of Methylocystis heyeri.</title>
        <authorList>
            <person name="Oshkin I.Y."/>
            <person name="Miroshnikov K."/>
            <person name="Dedysh S.N."/>
        </authorList>
    </citation>
    <scope>NUCLEOTIDE SEQUENCE [LARGE SCALE GENOMIC DNA]</scope>
    <source>
        <strain evidence="12 13">H2</strain>
    </source>
</reference>
<dbReference type="GO" id="GO:0036220">
    <property type="term" value="F:ITP diphosphatase activity"/>
    <property type="evidence" value="ECO:0007669"/>
    <property type="project" value="UniProtKB-UniRule"/>
</dbReference>
<accession>A0A6B8KAE4</accession>
<keyword evidence="4 10" id="KW-0547">Nucleotide-binding</keyword>
<evidence type="ECO:0000256" key="7">
    <source>
        <dbReference type="ARBA" id="ARBA00023080"/>
    </source>
</evidence>
<keyword evidence="13" id="KW-1185">Reference proteome</keyword>
<dbReference type="GO" id="GO:0000166">
    <property type="term" value="F:nucleotide binding"/>
    <property type="evidence" value="ECO:0007669"/>
    <property type="project" value="UniProtKB-KW"/>
</dbReference>
<gene>
    <name evidence="12" type="primary">rdgB</name>
    <name evidence="12" type="ORF">H2LOC_002845</name>
</gene>
<comment type="catalytic activity">
    <reaction evidence="8 10">
        <text>dITP + H2O = dIMP + diphosphate + H(+)</text>
        <dbReference type="Rhea" id="RHEA:28342"/>
        <dbReference type="ChEBI" id="CHEBI:15377"/>
        <dbReference type="ChEBI" id="CHEBI:15378"/>
        <dbReference type="ChEBI" id="CHEBI:33019"/>
        <dbReference type="ChEBI" id="CHEBI:61194"/>
        <dbReference type="ChEBI" id="CHEBI:61382"/>
        <dbReference type="EC" id="3.6.1.66"/>
    </reaction>
</comment>
<evidence type="ECO:0000256" key="2">
    <source>
        <dbReference type="ARBA" id="ARBA00011738"/>
    </source>
</evidence>
<evidence type="ECO:0000256" key="4">
    <source>
        <dbReference type="ARBA" id="ARBA00022741"/>
    </source>
</evidence>
<dbReference type="FunFam" id="3.90.950.10:FF:000001">
    <property type="entry name" value="dITP/XTP pyrophosphatase"/>
    <property type="match status" value="1"/>
</dbReference>
<evidence type="ECO:0000256" key="1">
    <source>
        <dbReference type="ARBA" id="ARBA00008023"/>
    </source>
</evidence>
<dbReference type="InterPro" id="IPR029001">
    <property type="entry name" value="ITPase-like_fam"/>
</dbReference>
<comment type="subunit">
    <text evidence="2 10">Homodimer.</text>
</comment>
<dbReference type="SUPFAM" id="SSF52972">
    <property type="entry name" value="ITPase-like"/>
    <property type="match status" value="1"/>
</dbReference>
<feature type="binding site" evidence="10">
    <location>
        <begin position="14"/>
        <end position="19"/>
    </location>
    <ligand>
        <name>substrate</name>
    </ligand>
</feature>
<feature type="binding site" evidence="10">
    <location>
        <position position="46"/>
    </location>
    <ligand>
        <name>Mg(2+)</name>
        <dbReference type="ChEBI" id="CHEBI:18420"/>
    </ligand>
</feature>
<dbReference type="PANTHER" id="PTHR11067:SF9">
    <property type="entry name" value="INOSINE TRIPHOSPHATE PYROPHOSPHATASE"/>
    <property type="match status" value="1"/>
</dbReference>
<dbReference type="GO" id="GO:0009146">
    <property type="term" value="P:purine nucleoside triphosphate catabolic process"/>
    <property type="evidence" value="ECO:0007669"/>
    <property type="project" value="UniProtKB-UniRule"/>
</dbReference>
<dbReference type="Gene3D" id="3.90.950.10">
    <property type="match status" value="1"/>
</dbReference>
<keyword evidence="7 10" id="KW-0546">Nucleotide metabolism</keyword>
<dbReference type="GO" id="GO:0046872">
    <property type="term" value="F:metal ion binding"/>
    <property type="evidence" value="ECO:0007669"/>
    <property type="project" value="UniProtKB-KW"/>
</dbReference>
<comment type="cofactor">
    <cofactor evidence="10">
        <name>Mg(2+)</name>
        <dbReference type="ChEBI" id="CHEBI:18420"/>
    </cofactor>
    <text evidence="10">Binds 1 Mg(2+) ion per subunit.</text>
</comment>
<dbReference type="GO" id="GO:0009117">
    <property type="term" value="P:nucleotide metabolic process"/>
    <property type="evidence" value="ECO:0007669"/>
    <property type="project" value="UniProtKB-KW"/>
</dbReference>
<dbReference type="PANTHER" id="PTHR11067">
    <property type="entry name" value="INOSINE TRIPHOSPHATE PYROPHOSPHATASE/HAM1 PROTEIN"/>
    <property type="match status" value="1"/>
</dbReference>
<dbReference type="NCBIfam" id="TIGR00042">
    <property type="entry name" value="RdgB/HAM1 family non-canonical purine NTP pyrophosphatase"/>
    <property type="match status" value="1"/>
</dbReference>
<dbReference type="EC" id="3.6.1.66" evidence="10"/>
<evidence type="ECO:0000256" key="5">
    <source>
        <dbReference type="ARBA" id="ARBA00022801"/>
    </source>
</evidence>
<comment type="similarity">
    <text evidence="1 10 11">Belongs to the HAM1 NTPase family.</text>
</comment>
<keyword evidence="6 10" id="KW-0460">Magnesium</keyword>
<evidence type="ECO:0000256" key="8">
    <source>
        <dbReference type="ARBA" id="ARBA00051875"/>
    </source>
</evidence>
<evidence type="ECO:0000313" key="12">
    <source>
        <dbReference type="EMBL" id="QGM44707.1"/>
    </source>
</evidence>
<evidence type="ECO:0000256" key="10">
    <source>
        <dbReference type="HAMAP-Rule" id="MF_01405"/>
    </source>
</evidence>
<comment type="catalytic activity">
    <reaction evidence="9 10">
        <text>XTP + H2O = XMP + diphosphate + H(+)</text>
        <dbReference type="Rhea" id="RHEA:28610"/>
        <dbReference type="ChEBI" id="CHEBI:15377"/>
        <dbReference type="ChEBI" id="CHEBI:15378"/>
        <dbReference type="ChEBI" id="CHEBI:33019"/>
        <dbReference type="ChEBI" id="CHEBI:57464"/>
        <dbReference type="ChEBI" id="CHEBI:61314"/>
        <dbReference type="EC" id="3.6.1.66"/>
    </reaction>
</comment>
<sequence>MSARKIEGRLVIASHNPGKLWELQQLLGPHGVDAVSAGELGLAEPDETETTFRGNALLKAKAAAEAAQLPAFADDSGLCVDALDGAPGVYSARWGGENRDFAAAIARVERELKEREAEPPFAAHFICALAIVWPDGHVEEFEGRVDGVLLFPPRGTKGFGYDPIFLPDGLDKTFGEMMSAEKHAMPDDGSIALSHRARAFQALAKACLAD</sequence>
<dbReference type="GO" id="GO:0005829">
    <property type="term" value="C:cytosol"/>
    <property type="evidence" value="ECO:0007669"/>
    <property type="project" value="TreeGrafter"/>
</dbReference>
<comment type="catalytic activity">
    <reaction evidence="10">
        <text>ITP + H2O = IMP + diphosphate + H(+)</text>
        <dbReference type="Rhea" id="RHEA:29399"/>
        <dbReference type="ChEBI" id="CHEBI:15377"/>
        <dbReference type="ChEBI" id="CHEBI:15378"/>
        <dbReference type="ChEBI" id="CHEBI:33019"/>
        <dbReference type="ChEBI" id="CHEBI:58053"/>
        <dbReference type="ChEBI" id="CHEBI:61402"/>
        <dbReference type="EC" id="3.6.1.66"/>
    </reaction>
</comment>
<proteinExistence type="inferred from homology"/>
<dbReference type="RefSeq" id="WP_136495003.1">
    <property type="nucleotide sequence ID" value="NZ_CP046052.1"/>
</dbReference>
<feature type="active site" description="Proton acceptor" evidence="10">
    <location>
        <position position="75"/>
    </location>
</feature>
<evidence type="ECO:0000256" key="11">
    <source>
        <dbReference type="RuleBase" id="RU003781"/>
    </source>
</evidence>
<dbReference type="InterPro" id="IPR020922">
    <property type="entry name" value="dITP/XTP_pyrophosphatase"/>
</dbReference>
<dbReference type="Pfam" id="PF01725">
    <property type="entry name" value="Ham1p_like"/>
    <property type="match status" value="1"/>
</dbReference>
<comment type="function">
    <text evidence="10">Pyrophosphatase that catalyzes the hydrolysis of nucleoside triphosphates to their monophosphate derivatives, with a high preference for the non-canonical purine nucleotides XTP (xanthosine triphosphate), dITP (deoxyinosine triphosphate) and ITP. Seems to function as a house-cleaning enzyme that removes non-canonical purine nucleotides from the nucleotide pool, thus preventing their incorporation into DNA/RNA and avoiding chromosomal lesions.</text>
</comment>
<organism evidence="12 13">
    <name type="scientific">Methylocystis heyeri</name>
    <dbReference type="NCBI Taxonomy" id="391905"/>
    <lineage>
        <taxon>Bacteria</taxon>
        <taxon>Pseudomonadati</taxon>
        <taxon>Pseudomonadota</taxon>
        <taxon>Alphaproteobacteria</taxon>
        <taxon>Hyphomicrobiales</taxon>
        <taxon>Methylocystaceae</taxon>
        <taxon>Methylocystis</taxon>
    </lineage>
</organism>
<dbReference type="KEGG" id="mhey:H2LOC_002845"/>
<evidence type="ECO:0000313" key="13">
    <source>
        <dbReference type="Proteomes" id="UP000309061"/>
    </source>
</evidence>
<keyword evidence="3 10" id="KW-0479">Metal-binding</keyword>
<feature type="binding site" evidence="10">
    <location>
        <position position="75"/>
    </location>
    <ligand>
        <name>Mg(2+)</name>
        <dbReference type="ChEBI" id="CHEBI:18420"/>
    </ligand>
</feature>
<dbReference type="CDD" id="cd00515">
    <property type="entry name" value="HAM1"/>
    <property type="match status" value="1"/>
</dbReference>
<evidence type="ECO:0000256" key="3">
    <source>
        <dbReference type="ARBA" id="ARBA00022723"/>
    </source>
</evidence>
<feature type="binding site" evidence="10">
    <location>
        <begin position="159"/>
        <end position="162"/>
    </location>
    <ligand>
        <name>substrate</name>
    </ligand>
</feature>
<dbReference type="InterPro" id="IPR002637">
    <property type="entry name" value="RdgB/HAM1"/>
</dbReference>
<name>A0A6B8KAE4_9HYPH</name>
<dbReference type="GO" id="GO:0036222">
    <property type="term" value="F:XTP diphosphatase activity"/>
    <property type="evidence" value="ECO:0007669"/>
    <property type="project" value="UniProtKB-UniRule"/>
</dbReference>
<keyword evidence="5 10" id="KW-0378">Hydrolase</keyword>
<feature type="binding site" evidence="10">
    <location>
        <begin position="195"/>
        <end position="196"/>
    </location>
    <ligand>
        <name>substrate</name>
    </ligand>
</feature>
<dbReference type="Proteomes" id="UP000309061">
    <property type="component" value="Chromosome"/>
</dbReference>
<dbReference type="GO" id="GO:0035870">
    <property type="term" value="F:dITP diphosphatase activity"/>
    <property type="evidence" value="ECO:0007669"/>
    <property type="project" value="UniProtKB-UniRule"/>
</dbReference>